<protein>
    <submittedName>
        <fullName evidence="4">Cop c 2-like protein</fullName>
    </submittedName>
</protein>
<dbReference type="EMBL" id="JH921430">
    <property type="protein sequence ID" value="EKD20069.1"/>
    <property type="molecule type" value="Genomic_DNA"/>
</dbReference>
<dbReference type="eggNOG" id="KOG0907">
    <property type="taxonomic scope" value="Eukaryota"/>
</dbReference>
<dbReference type="HOGENOM" id="CLU_090389_14_5_1"/>
<dbReference type="GeneID" id="18757956"/>
<accession>K1Y4H5</accession>
<keyword evidence="5" id="KW-1185">Reference proteome</keyword>
<evidence type="ECO:0000259" key="3">
    <source>
        <dbReference type="PROSITE" id="PS51352"/>
    </source>
</evidence>
<gene>
    <name evidence="4" type="ORF">MBM_02021</name>
</gene>
<dbReference type="FunCoup" id="K1Y4H5">
    <property type="interactions" value="558"/>
</dbReference>
<evidence type="ECO:0000313" key="4">
    <source>
        <dbReference type="EMBL" id="EKD20069.1"/>
    </source>
</evidence>
<evidence type="ECO:0000313" key="5">
    <source>
        <dbReference type="Proteomes" id="UP000006753"/>
    </source>
</evidence>
<dbReference type="AlphaFoldDB" id="K1Y4H5"/>
<dbReference type="CDD" id="cd02947">
    <property type="entry name" value="TRX_family"/>
    <property type="match status" value="1"/>
</dbReference>
<dbReference type="OMA" id="FADSYPN"/>
<dbReference type="Proteomes" id="UP000006753">
    <property type="component" value="Unassembled WGS sequence"/>
</dbReference>
<dbReference type="STRING" id="1072389.K1Y4H5"/>
<dbReference type="InParanoid" id="K1Y4H5"/>
<dbReference type="InterPro" id="IPR013766">
    <property type="entry name" value="Thioredoxin_domain"/>
</dbReference>
<dbReference type="PANTHER" id="PTHR46115">
    <property type="entry name" value="THIOREDOXIN-LIKE PROTEIN 1"/>
    <property type="match status" value="1"/>
</dbReference>
<proteinExistence type="inferred from homology"/>
<feature type="domain" description="Thioredoxin" evidence="3">
    <location>
        <begin position="49"/>
        <end position="162"/>
    </location>
</feature>
<evidence type="ECO:0000256" key="1">
    <source>
        <dbReference type="ARBA" id="ARBA00008987"/>
    </source>
</evidence>
<organism evidence="4 5">
    <name type="scientific">Marssonina brunnea f. sp. multigermtubi (strain MB_m1)</name>
    <name type="common">Marssonina leaf spot fungus</name>
    <dbReference type="NCBI Taxonomy" id="1072389"/>
    <lineage>
        <taxon>Eukaryota</taxon>
        <taxon>Fungi</taxon>
        <taxon>Dikarya</taxon>
        <taxon>Ascomycota</taxon>
        <taxon>Pezizomycotina</taxon>
        <taxon>Leotiomycetes</taxon>
        <taxon>Helotiales</taxon>
        <taxon>Drepanopezizaceae</taxon>
        <taxon>Drepanopeziza</taxon>
    </lineage>
</organism>
<dbReference type="PROSITE" id="PS00194">
    <property type="entry name" value="THIOREDOXIN_1"/>
    <property type="match status" value="1"/>
</dbReference>
<dbReference type="Pfam" id="PF00085">
    <property type="entry name" value="Thioredoxin"/>
    <property type="match status" value="1"/>
</dbReference>
<dbReference type="KEGG" id="mbe:MBM_02021"/>
<sequence>MSLLARTSAANPFLLLRRASRSRPTSSIIQQAQAQAQAPILTKGFTRRGFSKTTAANMGVHNLKTKDEFEAAINENKIVILDCFATWCGPCKVIAPQVVKFSEEFPKAHFAKLDVDELPEVARELGVRAMPTFILFKGGKKVEQVVGANPQALKLAIQASVEGDECAPET</sequence>
<dbReference type="PRINTS" id="PR00421">
    <property type="entry name" value="THIOREDOXIN"/>
</dbReference>
<evidence type="ECO:0000256" key="2">
    <source>
        <dbReference type="ARBA" id="ARBA00023157"/>
    </source>
</evidence>
<dbReference type="FunFam" id="3.40.30.10:FF:000245">
    <property type="entry name" value="Thioredoxin"/>
    <property type="match status" value="1"/>
</dbReference>
<name>K1Y4H5_MARBU</name>
<dbReference type="Gene3D" id="3.40.30.10">
    <property type="entry name" value="Glutaredoxin"/>
    <property type="match status" value="1"/>
</dbReference>
<comment type="similarity">
    <text evidence="1">Belongs to the thioredoxin family.</text>
</comment>
<dbReference type="InterPro" id="IPR017937">
    <property type="entry name" value="Thioredoxin_CS"/>
</dbReference>
<dbReference type="OrthoDB" id="10263751at2759"/>
<dbReference type="SUPFAM" id="SSF52833">
    <property type="entry name" value="Thioredoxin-like"/>
    <property type="match status" value="1"/>
</dbReference>
<dbReference type="InterPro" id="IPR036249">
    <property type="entry name" value="Thioredoxin-like_sf"/>
</dbReference>
<reference evidence="4 5" key="1">
    <citation type="journal article" date="2012" name="BMC Genomics">
        <title>Sequencing the genome of Marssonina brunnea reveals fungus-poplar co-evolution.</title>
        <authorList>
            <person name="Zhu S."/>
            <person name="Cao Y.-Z."/>
            <person name="Jiang C."/>
            <person name="Tan B.-Y."/>
            <person name="Wang Z."/>
            <person name="Feng S."/>
            <person name="Zhang L."/>
            <person name="Su X.-H."/>
            <person name="Brejova B."/>
            <person name="Vinar T."/>
            <person name="Xu M."/>
            <person name="Wang M.-X."/>
            <person name="Zhang S.-G."/>
            <person name="Huang M.-R."/>
            <person name="Wu R."/>
            <person name="Zhou Y."/>
        </authorList>
    </citation>
    <scope>NUCLEOTIDE SEQUENCE [LARGE SCALE GENOMIC DNA]</scope>
    <source>
        <strain evidence="4 5">MB_m1</strain>
    </source>
</reference>
<keyword evidence="2" id="KW-1015">Disulfide bond</keyword>
<dbReference type="PROSITE" id="PS51352">
    <property type="entry name" value="THIOREDOXIN_2"/>
    <property type="match status" value="1"/>
</dbReference>